<dbReference type="OrthoDB" id="289331at2"/>
<dbReference type="KEGG" id="llh:I41_21160"/>
<dbReference type="Pfam" id="PF00359">
    <property type="entry name" value="PTS_EIIA_2"/>
    <property type="match status" value="1"/>
</dbReference>
<dbReference type="InterPro" id="IPR016152">
    <property type="entry name" value="PTrfase/Anion_transptr"/>
</dbReference>
<dbReference type="GO" id="GO:0016740">
    <property type="term" value="F:transferase activity"/>
    <property type="evidence" value="ECO:0007669"/>
    <property type="project" value="UniProtKB-KW"/>
</dbReference>
<dbReference type="AlphaFoldDB" id="A0A517TX29"/>
<dbReference type="Gene3D" id="3.40.930.10">
    <property type="entry name" value="Mannitol-specific EII, Chain A"/>
    <property type="match status" value="1"/>
</dbReference>
<keyword evidence="2" id="KW-0808">Transferase</keyword>
<dbReference type="Pfam" id="PF12728">
    <property type="entry name" value="HTH_17"/>
    <property type="match status" value="1"/>
</dbReference>
<accession>A0A517TX29</accession>
<dbReference type="PROSITE" id="PS51094">
    <property type="entry name" value="PTS_EIIA_TYPE_2"/>
    <property type="match status" value="1"/>
</dbReference>
<dbReference type="GO" id="GO:0030295">
    <property type="term" value="F:protein kinase activator activity"/>
    <property type="evidence" value="ECO:0007669"/>
    <property type="project" value="TreeGrafter"/>
</dbReference>
<name>A0A517TX29_9BACT</name>
<reference evidence="2 3" key="1">
    <citation type="submission" date="2019-02" db="EMBL/GenBank/DDBJ databases">
        <title>Deep-cultivation of Planctomycetes and their phenomic and genomic characterization uncovers novel biology.</title>
        <authorList>
            <person name="Wiegand S."/>
            <person name="Jogler M."/>
            <person name="Boedeker C."/>
            <person name="Pinto D."/>
            <person name="Vollmers J."/>
            <person name="Rivas-Marin E."/>
            <person name="Kohn T."/>
            <person name="Peeters S.H."/>
            <person name="Heuer A."/>
            <person name="Rast P."/>
            <person name="Oberbeckmann S."/>
            <person name="Bunk B."/>
            <person name="Jeske O."/>
            <person name="Meyerdierks A."/>
            <person name="Storesund J.E."/>
            <person name="Kallscheuer N."/>
            <person name="Luecker S."/>
            <person name="Lage O.M."/>
            <person name="Pohl T."/>
            <person name="Merkel B.J."/>
            <person name="Hornburger P."/>
            <person name="Mueller R.-W."/>
            <person name="Bruemmer F."/>
            <person name="Labrenz M."/>
            <person name="Spormann A.M."/>
            <person name="Op den Camp H."/>
            <person name="Overmann J."/>
            <person name="Amann R."/>
            <person name="Jetten M.S.M."/>
            <person name="Mascher T."/>
            <person name="Medema M.H."/>
            <person name="Devos D.P."/>
            <person name="Kaster A.-K."/>
            <person name="Ovreas L."/>
            <person name="Rohde M."/>
            <person name="Galperin M.Y."/>
            <person name="Jogler C."/>
        </authorList>
    </citation>
    <scope>NUCLEOTIDE SEQUENCE [LARGE SCALE GENOMIC DNA]</scope>
    <source>
        <strain evidence="2 3">I41</strain>
    </source>
</reference>
<proteinExistence type="predicted"/>
<dbReference type="PANTHER" id="PTHR47738">
    <property type="entry name" value="PTS SYSTEM FRUCTOSE-LIKE EIIA COMPONENT-RELATED"/>
    <property type="match status" value="1"/>
</dbReference>
<keyword evidence="3" id="KW-1185">Reference proteome</keyword>
<gene>
    <name evidence="2" type="ORF">I41_21160</name>
</gene>
<dbReference type="Proteomes" id="UP000317909">
    <property type="component" value="Chromosome"/>
</dbReference>
<dbReference type="InterPro" id="IPR041657">
    <property type="entry name" value="HTH_17"/>
</dbReference>
<sequence>MADDSFDIASLAAYLHMMPAQVSKLAERGKLPGRRIGGQWKFTRPEVSQWLEERMGLSGDEELAALETRLRLDDAHGASVIDLAELIPAECVAVPLAARTRASVIKAMCELAAASGRLWDVERMAEAVSQRESMAPTALENGIALLHPRRPQSSILGEAVLAMGITSGGIPFGGGPGGSGLTDIFILIAATSDHEYLRTLARVSRIVNDRDWVATLRAAPDEIAARELFLVRDAEITG</sequence>
<dbReference type="InterPro" id="IPR051541">
    <property type="entry name" value="PTS_SugarTrans_NitroReg"/>
</dbReference>
<dbReference type="PANTHER" id="PTHR47738:SF1">
    <property type="entry name" value="NITROGEN REGULATORY PROTEIN"/>
    <property type="match status" value="1"/>
</dbReference>
<evidence type="ECO:0000313" key="2">
    <source>
        <dbReference type="EMBL" id="QDT72931.1"/>
    </source>
</evidence>
<protein>
    <submittedName>
        <fullName evidence="2">Putative fructose-like phosphotransferase system subunit EIIA</fullName>
    </submittedName>
</protein>
<dbReference type="InterPro" id="IPR002178">
    <property type="entry name" value="PTS_EIIA_type-2_dom"/>
</dbReference>
<evidence type="ECO:0000259" key="1">
    <source>
        <dbReference type="PROSITE" id="PS51094"/>
    </source>
</evidence>
<dbReference type="SUPFAM" id="SSF55804">
    <property type="entry name" value="Phoshotransferase/anion transport protein"/>
    <property type="match status" value="1"/>
</dbReference>
<dbReference type="EMBL" id="CP036339">
    <property type="protein sequence ID" value="QDT72931.1"/>
    <property type="molecule type" value="Genomic_DNA"/>
</dbReference>
<evidence type="ECO:0000313" key="3">
    <source>
        <dbReference type="Proteomes" id="UP000317909"/>
    </source>
</evidence>
<feature type="domain" description="PTS EIIA type-2" evidence="1">
    <location>
        <begin position="85"/>
        <end position="232"/>
    </location>
</feature>
<organism evidence="2 3">
    <name type="scientific">Lacipirellula limnantheis</name>
    <dbReference type="NCBI Taxonomy" id="2528024"/>
    <lineage>
        <taxon>Bacteria</taxon>
        <taxon>Pseudomonadati</taxon>
        <taxon>Planctomycetota</taxon>
        <taxon>Planctomycetia</taxon>
        <taxon>Pirellulales</taxon>
        <taxon>Lacipirellulaceae</taxon>
        <taxon>Lacipirellula</taxon>
    </lineage>
</organism>
<dbReference type="RefSeq" id="WP_145432446.1">
    <property type="nucleotide sequence ID" value="NZ_CP036339.1"/>
</dbReference>